<feature type="compositionally biased region" description="Gly residues" evidence="1">
    <location>
        <begin position="194"/>
        <end position="204"/>
    </location>
</feature>
<keyword evidence="2" id="KW-0732">Signal</keyword>
<gene>
    <name evidence="3" type="ORF">BD410DRAFT_898696</name>
</gene>
<dbReference type="EMBL" id="ML170178">
    <property type="protein sequence ID" value="TDL21888.1"/>
    <property type="molecule type" value="Genomic_DNA"/>
</dbReference>
<dbReference type="VEuPathDB" id="FungiDB:BD410DRAFT_898696"/>
<feature type="chain" id="PRO_5021187399" evidence="2">
    <location>
        <begin position="16"/>
        <end position="236"/>
    </location>
</feature>
<sequence>MLAATILALAGFAAAQQTVTVGSGGLVYSPTELNVTKGTVVTFLFKGAPGNHSVTQSTFADPCNPAPNGFDSGWVFIPPSTTDGFPTWNLTITDDSKPIWYYCKQLNPTPHCNAGMVGSFNAPESGNNTFEAFQAAAKAHSGASGQGTGLLVGSAASASAAPGPLSGSITVYGAPTGTSPTSVASGTSPAGTGSSAGTGTGTATGAGSSQSKSAAGGMKASGVLAAVGVLFGVVLA</sequence>
<dbReference type="InterPro" id="IPR052953">
    <property type="entry name" value="Ser-rich/MCO-related"/>
</dbReference>
<proteinExistence type="predicted"/>
<evidence type="ECO:0000256" key="1">
    <source>
        <dbReference type="SAM" id="MobiDB-lite"/>
    </source>
</evidence>
<dbReference type="SUPFAM" id="SSF49503">
    <property type="entry name" value="Cupredoxins"/>
    <property type="match status" value="1"/>
</dbReference>
<keyword evidence="4" id="KW-1185">Reference proteome</keyword>
<feature type="compositionally biased region" description="Low complexity" evidence="1">
    <location>
        <begin position="181"/>
        <end position="193"/>
    </location>
</feature>
<dbReference type="Gene3D" id="2.60.40.420">
    <property type="entry name" value="Cupredoxins - blue copper proteins"/>
    <property type="match status" value="1"/>
</dbReference>
<feature type="region of interest" description="Disordered" evidence="1">
    <location>
        <begin position="178"/>
        <end position="212"/>
    </location>
</feature>
<dbReference type="AlphaFoldDB" id="A0A4Y7Q3R1"/>
<evidence type="ECO:0000313" key="3">
    <source>
        <dbReference type="EMBL" id="TDL21888.1"/>
    </source>
</evidence>
<name>A0A4Y7Q3R1_9AGAM</name>
<protein>
    <submittedName>
        <fullName evidence="3">Cupredoxin</fullName>
    </submittedName>
</protein>
<feature type="signal peptide" evidence="2">
    <location>
        <begin position="1"/>
        <end position="15"/>
    </location>
</feature>
<dbReference type="InterPro" id="IPR008972">
    <property type="entry name" value="Cupredoxin"/>
</dbReference>
<dbReference type="PANTHER" id="PTHR34883">
    <property type="entry name" value="SERINE-RICH PROTEIN, PUTATIVE-RELATED-RELATED"/>
    <property type="match status" value="1"/>
</dbReference>
<reference evidence="3 4" key="1">
    <citation type="submission" date="2018-06" db="EMBL/GenBank/DDBJ databases">
        <title>A transcriptomic atlas of mushroom development highlights an independent origin of complex multicellularity.</title>
        <authorList>
            <consortium name="DOE Joint Genome Institute"/>
            <person name="Krizsan K."/>
            <person name="Almasi E."/>
            <person name="Merenyi Z."/>
            <person name="Sahu N."/>
            <person name="Viragh M."/>
            <person name="Koszo T."/>
            <person name="Mondo S."/>
            <person name="Kiss B."/>
            <person name="Balint B."/>
            <person name="Kues U."/>
            <person name="Barry K."/>
            <person name="Hegedus J.C."/>
            <person name="Henrissat B."/>
            <person name="Johnson J."/>
            <person name="Lipzen A."/>
            <person name="Ohm R."/>
            <person name="Nagy I."/>
            <person name="Pangilinan J."/>
            <person name="Yan J."/>
            <person name="Xiong Y."/>
            <person name="Grigoriev I.V."/>
            <person name="Hibbett D.S."/>
            <person name="Nagy L.G."/>
        </authorList>
    </citation>
    <scope>NUCLEOTIDE SEQUENCE [LARGE SCALE GENOMIC DNA]</scope>
    <source>
        <strain evidence="3 4">SZMC22713</strain>
    </source>
</reference>
<dbReference type="OrthoDB" id="2331100at2759"/>
<evidence type="ECO:0000313" key="4">
    <source>
        <dbReference type="Proteomes" id="UP000294933"/>
    </source>
</evidence>
<dbReference type="PANTHER" id="PTHR34883:SF15">
    <property type="entry name" value="EXTRACELLULAR SERINE-RICH PROTEIN"/>
    <property type="match status" value="1"/>
</dbReference>
<dbReference type="CDD" id="cd00920">
    <property type="entry name" value="Cupredoxin"/>
    <property type="match status" value="1"/>
</dbReference>
<organism evidence="3 4">
    <name type="scientific">Rickenella mellea</name>
    <dbReference type="NCBI Taxonomy" id="50990"/>
    <lineage>
        <taxon>Eukaryota</taxon>
        <taxon>Fungi</taxon>
        <taxon>Dikarya</taxon>
        <taxon>Basidiomycota</taxon>
        <taxon>Agaricomycotina</taxon>
        <taxon>Agaricomycetes</taxon>
        <taxon>Hymenochaetales</taxon>
        <taxon>Rickenellaceae</taxon>
        <taxon>Rickenella</taxon>
    </lineage>
</organism>
<accession>A0A4Y7Q3R1</accession>
<evidence type="ECO:0000256" key="2">
    <source>
        <dbReference type="SAM" id="SignalP"/>
    </source>
</evidence>
<dbReference type="Proteomes" id="UP000294933">
    <property type="component" value="Unassembled WGS sequence"/>
</dbReference>
<dbReference type="STRING" id="50990.A0A4Y7Q3R1"/>